<keyword evidence="4" id="KW-1185">Reference proteome</keyword>
<dbReference type="GO" id="GO:0033014">
    <property type="term" value="P:tetrapyrrole biosynthetic process"/>
    <property type="evidence" value="ECO:0007669"/>
    <property type="project" value="InterPro"/>
</dbReference>
<dbReference type="EMBL" id="LGRX02009507">
    <property type="protein sequence ID" value="KAK3271642.1"/>
    <property type="molecule type" value="Genomic_DNA"/>
</dbReference>
<proteinExistence type="predicted"/>
<dbReference type="GO" id="GO:0004852">
    <property type="term" value="F:uroporphyrinogen-III synthase activity"/>
    <property type="evidence" value="ECO:0007669"/>
    <property type="project" value="InterPro"/>
</dbReference>
<dbReference type="Pfam" id="PF02602">
    <property type="entry name" value="HEM4"/>
    <property type="match status" value="1"/>
</dbReference>
<dbReference type="InterPro" id="IPR003754">
    <property type="entry name" value="4pyrrol_synth_uPrphyn_synth"/>
</dbReference>
<reference evidence="3 4" key="1">
    <citation type="journal article" date="2015" name="Genome Biol. Evol.">
        <title>Comparative Genomics of a Bacterivorous Green Alga Reveals Evolutionary Causalities and Consequences of Phago-Mixotrophic Mode of Nutrition.</title>
        <authorList>
            <person name="Burns J.A."/>
            <person name="Paasch A."/>
            <person name="Narechania A."/>
            <person name="Kim E."/>
        </authorList>
    </citation>
    <scope>NUCLEOTIDE SEQUENCE [LARGE SCALE GENOMIC DNA]</scope>
    <source>
        <strain evidence="3 4">PLY_AMNH</strain>
    </source>
</reference>
<feature type="domain" description="Tetrapyrrole biosynthesis uroporphyrinogen III synthase" evidence="2">
    <location>
        <begin position="106"/>
        <end position="205"/>
    </location>
</feature>
<name>A0AAE0G4W4_9CHLO</name>
<sequence>MNILTVDRPLSKRFSTSRAQRDVSRGSKGRAKRNYESQTKREALVLGCAPQRRPLSLTCALGTSPSSSETQTSGASTPHRTLAALSTLPLCGRRVLITAPRQYAARLATYLVEAGARPVIVPAIAITETSNTAPLDAALLDLKSYSHVAFTSRNGIAAVLARLEVLHGGVEGALSAVLGSRVRLCALGNDGGALQDAGFPCHVLPAEPSTLVGR</sequence>
<dbReference type="SUPFAM" id="SSF69618">
    <property type="entry name" value="HemD-like"/>
    <property type="match status" value="1"/>
</dbReference>
<dbReference type="Gene3D" id="3.40.50.10090">
    <property type="match status" value="1"/>
</dbReference>
<evidence type="ECO:0000313" key="3">
    <source>
        <dbReference type="EMBL" id="KAK3271642.1"/>
    </source>
</evidence>
<dbReference type="InterPro" id="IPR036108">
    <property type="entry name" value="4pyrrol_syn_uPrphyn_synt_sf"/>
</dbReference>
<organism evidence="3 4">
    <name type="scientific">Cymbomonas tetramitiformis</name>
    <dbReference type="NCBI Taxonomy" id="36881"/>
    <lineage>
        <taxon>Eukaryota</taxon>
        <taxon>Viridiplantae</taxon>
        <taxon>Chlorophyta</taxon>
        <taxon>Pyramimonadophyceae</taxon>
        <taxon>Pyramimonadales</taxon>
        <taxon>Pyramimonadaceae</taxon>
        <taxon>Cymbomonas</taxon>
    </lineage>
</organism>
<dbReference type="Proteomes" id="UP001190700">
    <property type="component" value="Unassembled WGS sequence"/>
</dbReference>
<evidence type="ECO:0000256" key="1">
    <source>
        <dbReference type="SAM" id="MobiDB-lite"/>
    </source>
</evidence>
<dbReference type="AlphaFoldDB" id="A0AAE0G4W4"/>
<feature type="region of interest" description="Disordered" evidence="1">
    <location>
        <begin position="1"/>
        <end position="38"/>
    </location>
</feature>
<accession>A0AAE0G4W4</accession>
<evidence type="ECO:0000313" key="4">
    <source>
        <dbReference type="Proteomes" id="UP001190700"/>
    </source>
</evidence>
<gene>
    <name evidence="3" type="ORF">CYMTET_20027</name>
</gene>
<evidence type="ECO:0000259" key="2">
    <source>
        <dbReference type="Pfam" id="PF02602"/>
    </source>
</evidence>
<protein>
    <recommendedName>
        <fullName evidence="2">Tetrapyrrole biosynthesis uroporphyrinogen III synthase domain-containing protein</fullName>
    </recommendedName>
</protein>
<comment type="caution">
    <text evidence="3">The sequence shown here is derived from an EMBL/GenBank/DDBJ whole genome shotgun (WGS) entry which is preliminary data.</text>
</comment>
<dbReference type="PANTHER" id="PTHR38020:SF1">
    <property type="entry name" value="UROPORPHYRINOGEN-III SYNTHASE"/>
    <property type="match status" value="1"/>
</dbReference>
<dbReference type="PANTHER" id="PTHR38020">
    <property type="entry name" value="UROPORPHYRINOGEN-III SYNTHASE"/>
    <property type="match status" value="1"/>
</dbReference>